<evidence type="ECO:0000313" key="2">
    <source>
        <dbReference type="EMBL" id="THU41403.1"/>
    </source>
</evidence>
<dbReference type="Proteomes" id="UP000306918">
    <property type="component" value="Unassembled WGS sequence"/>
</dbReference>
<dbReference type="EMBL" id="STFF01000001">
    <property type="protein sequence ID" value="THU41403.1"/>
    <property type="molecule type" value="Genomic_DNA"/>
</dbReference>
<sequence>MKHIFIGVNSVINQLIVALALTISACLSSISVNAGTISQQPVSQRIEITAYNGHVNTNTTHSNSIPNHPVNQLRIIIPGKV</sequence>
<dbReference type="AlphaFoldDB" id="A0A4S8I009"/>
<feature type="signal peptide" evidence="1">
    <location>
        <begin position="1"/>
        <end position="34"/>
    </location>
</feature>
<evidence type="ECO:0000313" key="3">
    <source>
        <dbReference type="Proteomes" id="UP000306918"/>
    </source>
</evidence>
<comment type="caution">
    <text evidence="2">The sequence shown here is derived from an EMBL/GenBank/DDBJ whole genome shotgun (WGS) entry which is preliminary data.</text>
</comment>
<gene>
    <name evidence="2" type="ORF">FAM09_04650</name>
</gene>
<reference evidence="2 3" key="1">
    <citation type="submission" date="2019-04" db="EMBL/GenBank/DDBJ databases">
        <title>Niastella caeni sp. nov., isolated from activated sludge.</title>
        <authorList>
            <person name="Sheng M."/>
        </authorList>
    </citation>
    <scope>NUCLEOTIDE SEQUENCE [LARGE SCALE GENOMIC DNA]</scope>
    <source>
        <strain evidence="2 3">HX-2-15</strain>
    </source>
</reference>
<keyword evidence="1" id="KW-0732">Signal</keyword>
<dbReference type="PROSITE" id="PS51257">
    <property type="entry name" value="PROKAR_LIPOPROTEIN"/>
    <property type="match status" value="1"/>
</dbReference>
<feature type="chain" id="PRO_5020854638" evidence="1">
    <location>
        <begin position="35"/>
        <end position="81"/>
    </location>
</feature>
<evidence type="ECO:0000256" key="1">
    <source>
        <dbReference type="SAM" id="SignalP"/>
    </source>
</evidence>
<name>A0A4S8I009_9BACT</name>
<proteinExistence type="predicted"/>
<protein>
    <submittedName>
        <fullName evidence="2">Uncharacterized protein</fullName>
    </submittedName>
</protein>
<keyword evidence="3" id="KW-1185">Reference proteome</keyword>
<organism evidence="2 3">
    <name type="scientific">Niastella caeni</name>
    <dbReference type="NCBI Taxonomy" id="2569763"/>
    <lineage>
        <taxon>Bacteria</taxon>
        <taxon>Pseudomonadati</taxon>
        <taxon>Bacteroidota</taxon>
        <taxon>Chitinophagia</taxon>
        <taxon>Chitinophagales</taxon>
        <taxon>Chitinophagaceae</taxon>
        <taxon>Niastella</taxon>
    </lineage>
</organism>
<dbReference type="RefSeq" id="WP_136575894.1">
    <property type="nucleotide sequence ID" value="NZ_STFF01000001.1"/>
</dbReference>
<accession>A0A4S8I009</accession>